<accession>A0A0H5NFK1</accession>
<dbReference type="RefSeq" id="WP_228802879.1">
    <property type="nucleotide sequence ID" value="NZ_CP031418.1"/>
</dbReference>
<name>A0A0H5NFK1_NOCFR</name>
<gene>
    <name evidence="2" type="ORF">ERS450000_00454</name>
</gene>
<evidence type="ECO:0000313" key="2">
    <source>
        <dbReference type="EMBL" id="CRY74049.1"/>
    </source>
</evidence>
<reference evidence="3" key="1">
    <citation type="submission" date="2015-03" db="EMBL/GenBank/DDBJ databases">
        <authorList>
            <consortium name="Pathogen Informatics"/>
        </authorList>
    </citation>
    <scope>NUCLEOTIDE SEQUENCE [LARGE SCALE GENOMIC DNA]</scope>
    <source>
        <strain evidence="3">NCTC11134</strain>
    </source>
</reference>
<evidence type="ECO:0000313" key="3">
    <source>
        <dbReference type="Proteomes" id="UP000057820"/>
    </source>
</evidence>
<feature type="region of interest" description="Disordered" evidence="1">
    <location>
        <begin position="1"/>
        <end position="27"/>
    </location>
</feature>
<feature type="compositionally biased region" description="Basic and acidic residues" evidence="1">
    <location>
        <begin position="17"/>
        <end position="27"/>
    </location>
</feature>
<dbReference type="EMBL" id="LN868938">
    <property type="protein sequence ID" value="CRY74049.1"/>
    <property type="molecule type" value="Genomic_DNA"/>
</dbReference>
<protein>
    <submittedName>
        <fullName evidence="2">Uncharacterized protein</fullName>
    </submittedName>
</protein>
<dbReference type="Proteomes" id="UP000057820">
    <property type="component" value="Chromosome 1"/>
</dbReference>
<proteinExistence type="predicted"/>
<organism evidence="2 3">
    <name type="scientific">Nocardia farcinica</name>
    <dbReference type="NCBI Taxonomy" id="37329"/>
    <lineage>
        <taxon>Bacteria</taxon>
        <taxon>Bacillati</taxon>
        <taxon>Actinomycetota</taxon>
        <taxon>Actinomycetes</taxon>
        <taxon>Mycobacteriales</taxon>
        <taxon>Nocardiaceae</taxon>
        <taxon>Nocardia</taxon>
    </lineage>
</organism>
<sequence length="174" mass="18968">MTALLSEHAPGTATDSARPDPAEAVDPRRAALAERCGRYRREEHLRARLDERARHITVRAGSEYRAVTMPADLGEHVRAQLSKSGISAPVVEHRRARRWTFLTGPAAALDTAAAAQLFRLFATVAPVGSEIVLPSPDDERTGYRTWVQRPGAALPRLHDVVAATLATAPKRPAR</sequence>
<dbReference type="KEGG" id="nfr:ERS450000_00454"/>
<evidence type="ECO:0000256" key="1">
    <source>
        <dbReference type="SAM" id="MobiDB-lite"/>
    </source>
</evidence>
<dbReference type="AlphaFoldDB" id="A0A0H5NFK1"/>